<dbReference type="GO" id="GO:0046081">
    <property type="term" value="P:dUTP catabolic process"/>
    <property type="evidence" value="ECO:0007669"/>
    <property type="project" value="UniProtKB-UniRule"/>
</dbReference>
<evidence type="ECO:0000256" key="6">
    <source>
        <dbReference type="ARBA" id="ARBA00023080"/>
    </source>
</evidence>
<comment type="pathway">
    <text evidence="2 9">Pyrimidine metabolism; dUMP biosynthesis; dUMP from dCTP (dUTP route): step 2/2.</text>
</comment>
<evidence type="ECO:0000313" key="11">
    <source>
        <dbReference type="EMBL" id="JAN77229.1"/>
    </source>
</evidence>
<evidence type="ECO:0000256" key="8">
    <source>
        <dbReference type="ARBA" id="ARBA00057946"/>
    </source>
</evidence>
<dbReference type="InterPro" id="IPR029054">
    <property type="entry name" value="dUTPase-like"/>
</dbReference>
<comment type="function">
    <text evidence="9">Involved in nucleotide metabolism via production of dUMP, the immediate precursor of thymidine nucleotides, and decreases the intracellular concentration of dUTP so that uracil cannot be incorporated into DNA.</text>
</comment>
<dbReference type="SUPFAM" id="SSF51283">
    <property type="entry name" value="dUTPase-like"/>
    <property type="match status" value="1"/>
</dbReference>
<dbReference type="EMBL" id="GDIQ01017508">
    <property type="protein sequence ID" value="JAN77229.1"/>
    <property type="molecule type" value="Transcribed_RNA"/>
</dbReference>
<keyword evidence="9" id="KW-0479">Metal-binding</keyword>
<evidence type="ECO:0000256" key="5">
    <source>
        <dbReference type="ARBA" id="ARBA00022842"/>
    </source>
</evidence>
<reference evidence="11" key="1">
    <citation type="submission" date="2015-10" db="EMBL/GenBank/DDBJ databases">
        <title>EvidentialGene: Evidence-directed Construction of Complete mRNA Transcriptomes without Genomes.</title>
        <authorList>
            <person name="Gilbert D.G."/>
        </authorList>
    </citation>
    <scope>NUCLEOTIDE SEQUENCE</scope>
</reference>
<evidence type="ECO:0000256" key="2">
    <source>
        <dbReference type="ARBA" id="ARBA00005142"/>
    </source>
</evidence>
<dbReference type="GO" id="GO:0006226">
    <property type="term" value="P:dUMP biosynthetic process"/>
    <property type="evidence" value="ECO:0007669"/>
    <property type="project" value="UniProtKB-UniRule"/>
</dbReference>
<dbReference type="Gene3D" id="2.70.40.10">
    <property type="match status" value="1"/>
</dbReference>
<dbReference type="GO" id="GO:0004170">
    <property type="term" value="F:dUTP diphosphatase activity"/>
    <property type="evidence" value="ECO:0007669"/>
    <property type="project" value="UniProtKB-UniRule"/>
</dbReference>
<dbReference type="FunFam" id="2.70.40.10:FF:000004">
    <property type="entry name" value="Deoxyuridine triphosphatase"/>
    <property type="match status" value="1"/>
</dbReference>
<dbReference type="InterPro" id="IPR008181">
    <property type="entry name" value="dUTPase"/>
</dbReference>
<comment type="function">
    <text evidence="8">Catalyzes the cleavage of 2'-deoxyuridine 5'-triphosphate (dUTP) into 2'-deoxyuridine 5'-monophosphate (dUMP) and inorganic pyrophosphate and through its action efficiently prevents uracil misincorporation into DNA and at the same time provides dUMP, the substrate for de novo thymidylate biosynthesis. Inhibits peroxisome proliferator-activated receptor (PPAR) activity by binding of its N-terminal to PPAR, preventing the latter's dimerization with retinoid X receptor. Essential for embryonic development.</text>
</comment>
<dbReference type="OrthoDB" id="419889at2759"/>
<feature type="domain" description="dUTPase-like" evidence="10">
    <location>
        <begin position="76"/>
        <end position="204"/>
    </location>
</feature>
<keyword evidence="4 9" id="KW-0378">Hydrolase</keyword>
<dbReference type="InterPro" id="IPR036157">
    <property type="entry name" value="dUTPase-like_sf"/>
</dbReference>
<evidence type="ECO:0000256" key="1">
    <source>
        <dbReference type="ARBA" id="ARBA00001946"/>
    </source>
</evidence>
<proteinExistence type="inferred from homology"/>
<evidence type="ECO:0000256" key="7">
    <source>
        <dbReference type="ARBA" id="ARBA00047686"/>
    </source>
</evidence>
<dbReference type="GO" id="GO:0000287">
    <property type="term" value="F:magnesium ion binding"/>
    <property type="evidence" value="ECO:0007669"/>
    <property type="project" value="UniProtKB-UniRule"/>
</dbReference>
<comment type="similarity">
    <text evidence="3 9">Belongs to the dUTPase family.</text>
</comment>
<protein>
    <recommendedName>
        <fullName evidence="9">Deoxyuridine 5'-triphosphate nucleotidohydrolase</fullName>
        <shortName evidence="9">dUTPase</shortName>
        <ecNumber evidence="9">3.6.1.23</ecNumber>
    </recommendedName>
    <alternativeName>
        <fullName evidence="9">dUTP pyrophosphatase</fullName>
    </alternativeName>
</protein>
<evidence type="ECO:0000256" key="3">
    <source>
        <dbReference type="ARBA" id="ARBA00006581"/>
    </source>
</evidence>
<keyword evidence="6 9" id="KW-0546">Nucleotide metabolism</keyword>
<keyword evidence="5 9" id="KW-0460">Magnesium</keyword>
<comment type="catalytic activity">
    <reaction evidence="7 9">
        <text>dUTP + H2O = dUMP + diphosphate + H(+)</text>
        <dbReference type="Rhea" id="RHEA:10248"/>
        <dbReference type="ChEBI" id="CHEBI:15377"/>
        <dbReference type="ChEBI" id="CHEBI:15378"/>
        <dbReference type="ChEBI" id="CHEBI:33019"/>
        <dbReference type="ChEBI" id="CHEBI:61555"/>
        <dbReference type="ChEBI" id="CHEBI:246422"/>
        <dbReference type="EC" id="3.6.1.23"/>
    </reaction>
</comment>
<dbReference type="AlphaFoldDB" id="A0A0N8EKM0"/>
<dbReference type="NCBIfam" id="TIGR00576">
    <property type="entry name" value="dut"/>
    <property type="match status" value="1"/>
</dbReference>
<dbReference type="InterPro" id="IPR033704">
    <property type="entry name" value="dUTPase_trimeric"/>
</dbReference>
<comment type="cofactor">
    <cofactor evidence="1 9">
        <name>Mg(2+)</name>
        <dbReference type="ChEBI" id="CHEBI:18420"/>
    </cofactor>
</comment>
<sequence>MVVCSETRSRSYPTITPIRKLNLDISFGYHLAHGWHFIIIGTVQIVSLLYFTTLFQLVLPNIMSGSVLRFAKLSQNAMCPTRGSKLAAGYDLYSAYDYEVPAMGKVIAKTDIQIQLPDGCYGRVAPRSGLAANHHINIGAGVIDQDYRGNVGVVMFNHSQTPFKVNKGDRVAQLICERILYPEIEEVESLDSTDRGEGGFGSTGKN</sequence>
<organism evidence="11">
    <name type="scientific">Daphnia magna</name>
    <dbReference type="NCBI Taxonomy" id="35525"/>
    <lineage>
        <taxon>Eukaryota</taxon>
        <taxon>Metazoa</taxon>
        <taxon>Ecdysozoa</taxon>
        <taxon>Arthropoda</taxon>
        <taxon>Crustacea</taxon>
        <taxon>Branchiopoda</taxon>
        <taxon>Diplostraca</taxon>
        <taxon>Cladocera</taxon>
        <taxon>Anomopoda</taxon>
        <taxon>Daphniidae</taxon>
        <taxon>Daphnia</taxon>
    </lineage>
</organism>
<evidence type="ECO:0000256" key="9">
    <source>
        <dbReference type="RuleBase" id="RU367024"/>
    </source>
</evidence>
<evidence type="ECO:0000256" key="4">
    <source>
        <dbReference type="ARBA" id="ARBA00022801"/>
    </source>
</evidence>
<dbReference type="UniPathway" id="UPA00610">
    <property type="reaction ID" value="UER00666"/>
</dbReference>
<dbReference type="NCBIfam" id="NF001862">
    <property type="entry name" value="PRK00601.1"/>
    <property type="match status" value="1"/>
</dbReference>
<accession>A0A0N8EKM0</accession>
<dbReference type="PANTHER" id="PTHR11241:SF0">
    <property type="entry name" value="DEOXYURIDINE 5'-TRIPHOSPHATE NUCLEOTIDOHYDROLASE"/>
    <property type="match status" value="1"/>
</dbReference>
<name>A0A0N8EKM0_9CRUS</name>
<dbReference type="Pfam" id="PF00692">
    <property type="entry name" value="dUTPase"/>
    <property type="match status" value="1"/>
</dbReference>
<dbReference type="PANTHER" id="PTHR11241">
    <property type="entry name" value="DEOXYURIDINE 5'-TRIPHOSPHATE NUCLEOTIDOHYDROLASE"/>
    <property type="match status" value="1"/>
</dbReference>
<dbReference type="EC" id="3.6.1.23" evidence="9"/>
<dbReference type="CDD" id="cd07557">
    <property type="entry name" value="trimeric_dUTPase"/>
    <property type="match status" value="1"/>
</dbReference>
<evidence type="ECO:0000259" key="10">
    <source>
        <dbReference type="Pfam" id="PF00692"/>
    </source>
</evidence>